<evidence type="ECO:0000256" key="1">
    <source>
        <dbReference type="ARBA" id="ARBA00007867"/>
    </source>
</evidence>
<comment type="catalytic activity">
    <reaction evidence="7">
        <text>S-adenosyl 3-(methylsulfanyl)propylamine + putrescine = S-methyl-5'-thioadenosine + spermidine + H(+)</text>
        <dbReference type="Rhea" id="RHEA:12721"/>
        <dbReference type="ChEBI" id="CHEBI:15378"/>
        <dbReference type="ChEBI" id="CHEBI:17509"/>
        <dbReference type="ChEBI" id="CHEBI:57443"/>
        <dbReference type="ChEBI" id="CHEBI:57834"/>
        <dbReference type="ChEBI" id="CHEBI:326268"/>
        <dbReference type="EC" id="2.5.1.16"/>
    </reaction>
</comment>
<dbReference type="Proteomes" id="UP000189681">
    <property type="component" value="Unassembled WGS sequence"/>
</dbReference>
<dbReference type="EC" id="2.5.1.16" evidence="7"/>
<dbReference type="SUPFAM" id="SSF53335">
    <property type="entry name" value="S-adenosyl-L-methionine-dependent methyltransferases"/>
    <property type="match status" value="1"/>
</dbReference>
<comment type="catalytic activity">
    <reaction evidence="6">
        <text>S-adenosyl 3-(methylsulfanyl)propylamine + spermidine = thermospermine + S-methyl-5'-thioadenosine + H(+)</text>
        <dbReference type="Rhea" id="RHEA:30515"/>
        <dbReference type="ChEBI" id="CHEBI:15378"/>
        <dbReference type="ChEBI" id="CHEBI:17509"/>
        <dbReference type="ChEBI" id="CHEBI:57443"/>
        <dbReference type="ChEBI" id="CHEBI:57834"/>
        <dbReference type="ChEBI" id="CHEBI:59903"/>
        <dbReference type="EC" id="2.5.1.79"/>
    </reaction>
</comment>
<dbReference type="PROSITE" id="PS01330">
    <property type="entry name" value="PABS_1"/>
    <property type="match status" value="1"/>
</dbReference>
<evidence type="ECO:0000256" key="5">
    <source>
        <dbReference type="ARBA" id="ARBA00023115"/>
    </source>
</evidence>
<feature type="binding site" evidence="7">
    <location>
        <position position="66"/>
    </location>
    <ligand>
        <name>spermidine</name>
        <dbReference type="ChEBI" id="CHEBI:57834"/>
    </ligand>
</feature>
<dbReference type="InterPro" id="IPR035246">
    <property type="entry name" value="Spermidine_synt_N"/>
</dbReference>
<gene>
    <name evidence="7" type="primary">speE</name>
    <name evidence="10" type="ORF">AYP45_00630</name>
</gene>
<organism evidence="10 11">
    <name type="scientific">Candidatus Brocadia carolinensis</name>
    <dbReference type="NCBI Taxonomy" id="1004156"/>
    <lineage>
        <taxon>Bacteria</taxon>
        <taxon>Pseudomonadati</taxon>
        <taxon>Planctomycetota</taxon>
        <taxon>Candidatus Brocadiia</taxon>
        <taxon>Candidatus Brocadiales</taxon>
        <taxon>Candidatus Brocadiaceae</taxon>
        <taxon>Candidatus Brocadia</taxon>
    </lineage>
</organism>
<dbReference type="PROSITE" id="PS51006">
    <property type="entry name" value="PABS_2"/>
    <property type="match status" value="1"/>
</dbReference>
<feature type="binding site" evidence="7">
    <location>
        <position position="169"/>
    </location>
    <ligand>
        <name>S-methyl-5'-thioadenosine</name>
        <dbReference type="ChEBI" id="CHEBI:17509"/>
    </ligand>
</feature>
<feature type="binding site" evidence="7">
    <location>
        <position position="35"/>
    </location>
    <ligand>
        <name>S-methyl-5'-thioadenosine</name>
        <dbReference type="ChEBI" id="CHEBI:17509"/>
    </ligand>
</feature>
<dbReference type="GO" id="GO:0008295">
    <property type="term" value="P:spermidine biosynthetic process"/>
    <property type="evidence" value="ECO:0007669"/>
    <property type="project" value="UniProtKB-UniRule"/>
</dbReference>
<evidence type="ECO:0000256" key="7">
    <source>
        <dbReference type="HAMAP-Rule" id="MF_00198"/>
    </source>
</evidence>
<keyword evidence="3 7" id="KW-0808">Transferase</keyword>
<accession>A0A1V4AXW6</accession>
<dbReference type="EMBL" id="AYTS01000007">
    <property type="protein sequence ID" value="OOP57921.1"/>
    <property type="molecule type" value="Genomic_DNA"/>
</dbReference>
<evidence type="ECO:0000256" key="2">
    <source>
        <dbReference type="ARBA" id="ARBA00022490"/>
    </source>
</evidence>
<protein>
    <recommendedName>
        <fullName evidence="7">Polyamine aminopropyltransferase</fullName>
    </recommendedName>
    <alternativeName>
        <fullName evidence="7">Putrescine aminopropyltransferase</fullName>
        <shortName evidence="7">PAPT</shortName>
    </alternativeName>
    <alternativeName>
        <fullName evidence="7">Spermidine synthase</fullName>
        <shortName evidence="7">SPDS</shortName>
        <shortName evidence="7">SPDSY</shortName>
        <ecNumber evidence="7">2.5.1.16</ecNumber>
    </alternativeName>
</protein>
<evidence type="ECO:0000313" key="10">
    <source>
        <dbReference type="EMBL" id="OOP57921.1"/>
    </source>
</evidence>
<comment type="function">
    <text evidence="7">Catalyzes the irreversible transfer of a propylamine group from the amino donor S-adenosylmethioninamine (decarboxy-AdoMet) to putrescine (1,4-diaminobutane) to yield spermidine.</text>
</comment>
<dbReference type="Pfam" id="PF17284">
    <property type="entry name" value="Spermine_synt_N"/>
    <property type="match status" value="1"/>
</dbReference>
<dbReference type="AlphaFoldDB" id="A0A1V4AXW6"/>
<dbReference type="PANTHER" id="PTHR43317">
    <property type="entry name" value="THERMOSPERMINE SYNTHASE ACAULIS5"/>
    <property type="match status" value="1"/>
</dbReference>
<dbReference type="NCBIfam" id="NF002010">
    <property type="entry name" value="PRK00811.1"/>
    <property type="match status" value="1"/>
</dbReference>
<keyword evidence="5 7" id="KW-0620">Polyamine biosynthesis</keyword>
<name>A0A1V4AXW6_9BACT</name>
<dbReference type="STRING" id="1004156.AYP45_00630"/>
<evidence type="ECO:0000256" key="4">
    <source>
        <dbReference type="ARBA" id="ARBA00023066"/>
    </source>
</evidence>
<dbReference type="CDD" id="cd02440">
    <property type="entry name" value="AdoMet_MTases"/>
    <property type="match status" value="1"/>
</dbReference>
<dbReference type="NCBIfam" id="NF037959">
    <property type="entry name" value="MFS_SpdSyn"/>
    <property type="match status" value="1"/>
</dbReference>
<proteinExistence type="inferred from homology"/>
<comment type="similarity">
    <text evidence="1 7">Belongs to the spermidine/spermine synthase family.</text>
</comment>
<dbReference type="GO" id="GO:0010487">
    <property type="term" value="F:thermospermine synthase activity"/>
    <property type="evidence" value="ECO:0007669"/>
    <property type="project" value="UniProtKB-EC"/>
</dbReference>
<dbReference type="InterPro" id="IPR037163">
    <property type="entry name" value="Spermidine_synt_N_sf"/>
</dbReference>
<dbReference type="Pfam" id="PF01564">
    <property type="entry name" value="Spermine_synth"/>
    <property type="match status" value="1"/>
</dbReference>
<evidence type="ECO:0000256" key="3">
    <source>
        <dbReference type="ARBA" id="ARBA00022679"/>
    </source>
</evidence>
<feature type="domain" description="PABS" evidence="9">
    <location>
        <begin position="6"/>
        <end position="242"/>
    </location>
</feature>
<feature type="binding site" evidence="7">
    <location>
        <position position="110"/>
    </location>
    <ligand>
        <name>S-methyl-5'-thioadenosine</name>
        <dbReference type="ChEBI" id="CHEBI:17509"/>
    </ligand>
</feature>
<dbReference type="Gene3D" id="2.30.140.10">
    <property type="entry name" value="Spermidine synthase, tetramerisation domain"/>
    <property type="match status" value="1"/>
</dbReference>
<reference evidence="10 11" key="1">
    <citation type="journal article" date="2017" name="Water Res.">
        <title>Discovery and metagenomic analysis of an anammox bacterial enrichment related to Candidatus "Brocadia caroliniensis" in a full-scale glycerol-fed nitritation-denitritation separate centrate treatment process.</title>
        <authorList>
            <person name="Park H."/>
            <person name="Brotto A.C."/>
            <person name="van Loosdrecht M.C."/>
            <person name="Chandran K."/>
        </authorList>
    </citation>
    <scope>NUCLEOTIDE SEQUENCE [LARGE SCALE GENOMIC DNA]</scope>
    <source>
        <strain evidence="10">26THWARD</strain>
    </source>
</reference>
<feature type="active site" description="Proton acceptor" evidence="7 8">
    <location>
        <position position="160"/>
    </location>
</feature>
<feature type="binding site" evidence="7">
    <location>
        <begin position="142"/>
        <end position="143"/>
    </location>
    <ligand>
        <name>S-methyl-5'-thioadenosine</name>
        <dbReference type="ChEBI" id="CHEBI:17509"/>
    </ligand>
</feature>
<evidence type="ECO:0000256" key="8">
    <source>
        <dbReference type="PROSITE-ProRule" id="PRU00354"/>
    </source>
</evidence>
<evidence type="ECO:0000259" key="9">
    <source>
        <dbReference type="PROSITE" id="PS51006"/>
    </source>
</evidence>
<comment type="subunit">
    <text evidence="7">Homodimer or homotetramer.</text>
</comment>
<feature type="binding site" evidence="7">
    <location>
        <position position="90"/>
    </location>
    <ligand>
        <name>spermidine</name>
        <dbReference type="ChEBI" id="CHEBI:57834"/>
    </ligand>
</feature>
<dbReference type="HAMAP" id="MF_00198">
    <property type="entry name" value="Spermidine_synth"/>
    <property type="match status" value="1"/>
</dbReference>
<keyword evidence="4 7" id="KW-0745">Spermidine biosynthesis</keyword>
<dbReference type="FunFam" id="3.40.50.150:FF:000088">
    <property type="entry name" value="Polyamine aminopropyltransferase"/>
    <property type="match status" value="1"/>
</dbReference>
<comment type="caution">
    <text evidence="10">The sequence shown here is derived from an EMBL/GenBank/DDBJ whole genome shotgun (WGS) entry which is preliminary data.</text>
</comment>
<sequence length="315" mass="35955">MEKNQIHWIDDYFNNYELHKHAFKDVVCQVQSEIQKIIIVNTYNYGRCLILDNEFQSAEMDEFIYHEALVQPSLILHPGAESVLILGGGEGATLREVLRHKTVKKAVMVDIDKEMIACSKKFLPSFHAGAFDDSRVELVIEEGRKYVERAQDRFDVVVIDVNDPLDGGPSYMLFTMEFFQIIAEKLKANGILIVQSGAASVSENDAFTSICNTLSNVFSHVFPYVTYIPSYALPWGFSMATHNPSNLDISGDEIDTRIQSRLTGKLRFYDSITHHALFNLSKYLRTDIQRQKRILRDKAPLKEHYPGISTESENH</sequence>
<comment type="pathway">
    <text evidence="7">Amine and polyamine biosynthesis; spermidine biosynthesis; spermidine from putrescine: step 1/1.</text>
</comment>
<comment type="caution">
    <text evidence="7">Lacks conserved residue(s) required for the propagation of feature annotation.</text>
</comment>
<dbReference type="Gene3D" id="3.40.50.150">
    <property type="entry name" value="Vaccinia Virus protein VP39"/>
    <property type="match status" value="1"/>
</dbReference>
<dbReference type="InterPro" id="IPR030374">
    <property type="entry name" value="PABS"/>
</dbReference>
<dbReference type="InterPro" id="IPR001045">
    <property type="entry name" value="Spermi_synthase"/>
</dbReference>
<keyword evidence="2" id="KW-0963">Cytoplasm</keyword>
<dbReference type="InterPro" id="IPR029063">
    <property type="entry name" value="SAM-dependent_MTases_sf"/>
</dbReference>
<evidence type="ECO:0000256" key="6">
    <source>
        <dbReference type="ARBA" id="ARBA00048874"/>
    </source>
</evidence>
<dbReference type="InterPro" id="IPR030373">
    <property type="entry name" value="PABS_CS"/>
</dbReference>
<dbReference type="UniPathway" id="UPA00248">
    <property type="reaction ID" value="UER00314"/>
</dbReference>
<dbReference type="PANTHER" id="PTHR43317:SF1">
    <property type="entry name" value="THERMOSPERMINE SYNTHASE ACAULIS5"/>
    <property type="match status" value="1"/>
</dbReference>
<evidence type="ECO:0000313" key="11">
    <source>
        <dbReference type="Proteomes" id="UP000189681"/>
    </source>
</evidence>
<dbReference type="GO" id="GO:0004766">
    <property type="term" value="F:spermidine synthase activity"/>
    <property type="evidence" value="ECO:0007669"/>
    <property type="project" value="UniProtKB-UniRule"/>
</dbReference>